<dbReference type="Pfam" id="PF02754">
    <property type="entry name" value="CCG"/>
    <property type="match status" value="2"/>
</dbReference>
<protein>
    <submittedName>
        <fullName evidence="3">Heterodisulfide reductase subunit B</fullName>
    </submittedName>
</protein>
<dbReference type="STRING" id="1838280.A6M21_14080"/>
<dbReference type="GO" id="GO:0016491">
    <property type="term" value="F:oxidoreductase activity"/>
    <property type="evidence" value="ECO:0007669"/>
    <property type="project" value="UniProtKB-KW"/>
</dbReference>
<evidence type="ECO:0000313" key="3">
    <source>
        <dbReference type="EMBL" id="OAT80278.1"/>
    </source>
</evidence>
<sequence length="283" mass="30990">MKFTYYPGCSLESSAKEYNLSAQSVCRGLGIELLELEDWSCCGATSAHNTNRLLAELLPARNLFIAQRMGYDIAVPCSACYSRLKKTDYVLRNNEEKRREIEQALGFKFDGSVQVYHLLEALTVKFGTANIAAQVKKPLAGLKAACYYGCLIVRPPEVTGFARPENPMIMDGLVNALGAEARPWSYKTDCCSSNQGLVNAGIARRVVDRILGMAAEAGADAVVTACPLCQTALEMRRSPDITIPVFYFTELIGIALDLPARKDWFVKHLVDPGPLLQNLSLAG</sequence>
<dbReference type="EMBL" id="LYVF01000183">
    <property type="protein sequence ID" value="OAT80278.1"/>
    <property type="molecule type" value="Genomic_DNA"/>
</dbReference>
<dbReference type="AlphaFoldDB" id="A0A1B7LC13"/>
<dbReference type="PANTHER" id="PTHR42947:SF1">
    <property type="entry name" value="COB--COM HETERODISULFIDE REDUCTASE SUBUNIT B 1"/>
    <property type="match status" value="1"/>
</dbReference>
<dbReference type="InterPro" id="IPR051278">
    <property type="entry name" value="HdrB/HdrD_reductase"/>
</dbReference>
<evidence type="ECO:0000256" key="1">
    <source>
        <dbReference type="ARBA" id="ARBA00023002"/>
    </source>
</evidence>
<keyword evidence="4" id="KW-1185">Reference proteome</keyword>
<organism evidence="3 4">
    <name type="scientific">Desulfotomaculum copahuensis</name>
    <dbReference type="NCBI Taxonomy" id="1838280"/>
    <lineage>
        <taxon>Bacteria</taxon>
        <taxon>Bacillati</taxon>
        <taxon>Bacillota</taxon>
        <taxon>Clostridia</taxon>
        <taxon>Eubacteriales</taxon>
        <taxon>Desulfotomaculaceae</taxon>
        <taxon>Desulfotomaculum</taxon>
    </lineage>
</organism>
<feature type="domain" description="Cysteine-rich" evidence="2">
    <location>
        <begin position="4"/>
        <end position="85"/>
    </location>
</feature>
<dbReference type="OrthoDB" id="9777685at2"/>
<dbReference type="RefSeq" id="WP_066670122.1">
    <property type="nucleotide sequence ID" value="NZ_LYVF01000183.1"/>
</dbReference>
<dbReference type="Gene3D" id="1.20.1050.140">
    <property type="match status" value="1"/>
</dbReference>
<evidence type="ECO:0000259" key="2">
    <source>
        <dbReference type="Pfam" id="PF02754"/>
    </source>
</evidence>
<keyword evidence="1" id="KW-0560">Oxidoreductase</keyword>
<name>A0A1B7LC13_9FIRM</name>
<dbReference type="PANTHER" id="PTHR42947">
    <property type="entry name" value="COB--COM HETERODISULFIDE REDUCTASE SUBUNIT B 1"/>
    <property type="match status" value="1"/>
</dbReference>
<evidence type="ECO:0000313" key="4">
    <source>
        <dbReference type="Proteomes" id="UP000078532"/>
    </source>
</evidence>
<dbReference type="Proteomes" id="UP000078532">
    <property type="component" value="Unassembled WGS sequence"/>
</dbReference>
<reference evidence="3 4" key="1">
    <citation type="submission" date="2016-04" db="EMBL/GenBank/DDBJ databases">
        <authorList>
            <person name="Evans L.H."/>
            <person name="Alamgir A."/>
            <person name="Owens N."/>
            <person name="Weber N.D."/>
            <person name="Virtaneva K."/>
            <person name="Barbian K."/>
            <person name="Babar A."/>
            <person name="Rosenke K."/>
        </authorList>
    </citation>
    <scope>NUCLEOTIDE SEQUENCE [LARGE SCALE GENOMIC DNA]</scope>
    <source>
        <strain evidence="3 4">LMa1</strain>
    </source>
</reference>
<comment type="caution">
    <text evidence="3">The sequence shown here is derived from an EMBL/GenBank/DDBJ whole genome shotgun (WGS) entry which is preliminary data.</text>
</comment>
<dbReference type="InterPro" id="IPR004017">
    <property type="entry name" value="Cys_rich_dom"/>
</dbReference>
<proteinExistence type="predicted"/>
<feature type="domain" description="Cysteine-rich" evidence="2">
    <location>
        <begin position="145"/>
        <end position="233"/>
    </location>
</feature>
<accession>A0A1B7LC13</accession>
<gene>
    <name evidence="3" type="ORF">A6M21_14080</name>
</gene>